<keyword evidence="2" id="KW-1185">Reference proteome</keyword>
<accession>A0A8J2RBH9</accession>
<dbReference type="PANTHER" id="PTHR13891">
    <property type="entry name" value="CYTOCHROME C OXIDASE ASSEMBLY FACTOR 7"/>
    <property type="match status" value="1"/>
</dbReference>
<name>A0A8J2RBH9_9CRUS</name>
<dbReference type="AlphaFoldDB" id="A0A8J2RBH9"/>
<dbReference type="Proteomes" id="UP000789390">
    <property type="component" value="Unassembled WGS sequence"/>
</dbReference>
<proteinExistence type="predicted"/>
<organism evidence="1 2">
    <name type="scientific">Daphnia galeata</name>
    <dbReference type="NCBI Taxonomy" id="27404"/>
    <lineage>
        <taxon>Eukaryota</taxon>
        <taxon>Metazoa</taxon>
        <taxon>Ecdysozoa</taxon>
        <taxon>Arthropoda</taxon>
        <taxon>Crustacea</taxon>
        <taxon>Branchiopoda</taxon>
        <taxon>Diplostraca</taxon>
        <taxon>Cladocera</taxon>
        <taxon>Anomopoda</taxon>
        <taxon>Daphniidae</taxon>
        <taxon>Daphnia</taxon>
    </lineage>
</organism>
<dbReference type="SUPFAM" id="SSF81901">
    <property type="entry name" value="HCP-like"/>
    <property type="match status" value="1"/>
</dbReference>
<dbReference type="Gene3D" id="1.25.40.10">
    <property type="entry name" value="Tetratricopeptide repeat domain"/>
    <property type="match status" value="1"/>
</dbReference>
<sequence length="257" mass="28726">MNRQALNLKEEAAKLESQLESSCNDLKMSEECHLLGRFLEIVKKDNAKAAAVYKSNCQDDQNENSCCDLGNAKCCFGAALANFSDDLDKGCVGKNPSLAINNLKRSCQLGSGMACQLLAHFSDIGIPGVVEKDFSASLKYDFEANRQLEVLEDRTKLVAILNSMKAMRTPSSGSWSIIMIDPNKEMEKLMPQLGMEFWSKCYRDNSPIDCRHLASFMYLIKDSEKSATLLRTTCDEHKYADSCHKYADVSPNNQIEF</sequence>
<dbReference type="EMBL" id="CAKKLH010000023">
    <property type="protein sequence ID" value="CAH0099628.1"/>
    <property type="molecule type" value="Genomic_DNA"/>
</dbReference>
<gene>
    <name evidence="1" type="ORF">DGAL_LOCUS1776</name>
</gene>
<protein>
    <submittedName>
        <fullName evidence="1">Uncharacterized protein</fullName>
    </submittedName>
</protein>
<dbReference type="OrthoDB" id="272077at2759"/>
<dbReference type="PANTHER" id="PTHR13891:SF1">
    <property type="entry name" value="CYTOCHROME C OXIDASE ASSEMBLY FACTOR 7"/>
    <property type="match status" value="1"/>
</dbReference>
<dbReference type="InterPro" id="IPR040239">
    <property type="entry name" value="HcpB-like"/>
</dbReference>
<evidence type="ECO:0000313" key="2">
    <source>
        <dbReference type="Proteomes" id="UP000789390"/>
    </source>
</evidence>
<reference evidence="1" key="1">
    <citation type="submission" date="2021-11" db="EMBL/GenBank/DDBJ databases">
        <authorList>
            <person name="Schell T."/>
        </authorList>
    </citation>
    <scope>NUCLEOTIDE SEQUENCE</scope>
    <source>
        <strain evidence="1">M5</strain>
    </source>
</reference>
<comment type="caution">
    <text evidence="1">The sequence shown here is derived from an EMBL/GenBank/DDBJ whole genome shotgun (WGS) entry which is preliminary data.</text>
</comment>
<dbReference type="GO" id="GO:0005758">
    <property type="term" value="C:mitochondrial intermembrane space"/>
    <property type="evidence" value="ECO:0007669"/>
    <property type="project" value="TreeGrafter"/>
</dbReference>
<evidence type="ECO:0000313" key="1">
    <source>
        <dbReference type="EMBL" id="CAH0099628.1"/>
    </source>
</evidence>
<dbReference type="InterPro" id="IPR011990">
    <property type="entry name" value="TPR-like_helical_dom_sf"/>
</dbReference>